<dbReference type="FunFam" id="3.40.50.1000:FF:000051">
    <property type="entry name" value="Phospholysine phosphohistidine inorganic pyrophosphate phosphatase"/>
    <property type="match status" value="1"/>
</dbReference>
<dbReference type="GO" id="GO:0005829">
    <property type="term" value="C:cytosol"/>
    <property type="evidence" value="ECO:0007669"/>
    <property type="project" value="TreeGrafter"/>
</dbReference>
<evidence type="ECO:0000256" key="2">
    <source>
        <dbReference type="ARBA" id="ARBA00004123"/>
    </source>
</evidence>
<comment type="catalytic activity">
    <reaction evidence="13">
        <text>diphosphate + H2O = 2 phosphate + H(+)</text>
        <dbReference type="Rhea" id="RHEA:24576"/>
        <dbReference type="ChEBI" id="CHEBI:15377"/>
        <dbReference type="ChEBI" id="CHEBI:15378"/>
        <dbReference type="ChEBI" id="CHEBI:33019"/>
        <dbReference type="ChEBI" id="CHEBI:43474"/>
        <dbReference type="EC" id="3.6.1.1"/>
    </reaction>
</comment>
<comment type="function">
    <text evidence="11">Phosphatase that hydrolyzes imidodiphosphate, 3-phosphohistidine and 6-phospholysine. Has broad substrate specificity and can also hydrolyze inorganic diphosphate, but with lower efficiency.</text>
</comment>
<dbReference type="PANTHER" id="PTHR19288">
    <property type="entry name" value="4-NITROPHENYLPHOSPHATASE-RELATED"/>
    <property type="match status" value="1"/>
</dbReference>
<evidence type="ECO:0000256" key="9">
    <source>
        <dbReference type="ARBA" id="ARBA00022842"/>
    </source>
</evidence>
<keyword evidence="16" id="KW-1185">Reference proteome</keyword>
<dbReference type="InterPro" id="IPR023214">
    <property type="entry name" value="HAD_sf"/>
</dbReference>
<dbReference type="InterPro" id="IPR001163">
    <property type="entry name" value="Sm_dom_euk/arc"/>
</dbReference>
<keyword evidence="10" id="KW-0539">Nucleus</keyword>
<dbReference type="GO" id="GO:0005634">
    <property type="term" value="C:nucleus"/>
    <property type="evidence" value="ECO:0007669"/>
    <property type="project" value="UniProtKB-SubCell"/>
</dbReference>
<reference evidence="15" key="1">
    <citation type="submission" date="2023-06" db="EMBL/GenBank/DDBJ databases">
        <title>Genomic analysis of the entomopathogenic nematode Steinernema hermaphroditum.</title>
        <authorList>
            <person name="Schwarz E.M."/>
            <person name="Heppert J.K."/>
            <person name="Baniya A."/>
            <person name="Schwartz H.T."/>
            <person name="Tan C.-H."/>
            <person name="Antoshechkin I."/>
            <person name="Sternberg P.W."/>
            <person name="Goodrich-Blair H."/>
            <person name="Dillman A.R."/>
        </authorList>
    </citation>
    <scope>NUCLEOTIDE SEQUENCE</scope>
    <source>
        <strain evidence="15">PS9179</strain>
        <tissue evidence="15">Whole animal</tissue>
    </source>
</reference>
<keyword evidence="9" id="KW-0460">Magnesium</keyword>
<evidence type="ECO:0000256" key="6">
    <source>
        <dbReference type="ARBA" id="ARBA00022490"/>
    </source>
</evidence>
<accession>A0AA39LPB1</accession>
<keyword evidence="8" id="KW-0378">Hydrolase</keyword>
<dbReference type="SUPFAM" id="SSF56784">
    <property type="entry name" value="HAD-like"/>
    <property type="match status" value="1"/>
</dbReference>
<dbReference type="PANTHER" id="PTHR19288:SF44">
    <property type="entry name" value="PHOSPHOLYSINE PHOSPHOHISTIDINE INORGANIC PYROPHOSPHATE PHOSPHATASE"/>
    <property type="match status" value="1"/>
</dbReference>
<comment type="subcellular location">
    <subcellularLocation>
        <location evidence="3">Cytoplasm</location>
    </subcellularLocation>
    <subcellularLocation>
        <location evidence="2">Nucleus</location>
    </subcellularLocation>
</comment>
<dbReference type="EMBL" id="JAUCMV010000004">
    <property type="protein sequence ID" value="KAK0404420.1"/>
    <property type="molecule type" value="Genomic_DNA"/>
</dbReference>
<keyword evidence="6" id="KW-0963">Cytoplasm</keyword>
<evidence type="ECO:0000256" key="7">
    <source>
        <dbReference type="ARBA" id="ARBA00022723"/>
    </source>
</evidence>
<dbReference type="NCBIfam" id="TIGR01458">
    <property type="entry name" value="HAD-SF-IIA-hyp3"/>
    <property type="match status" value="1"/>
</dbReference>
<dbReference type="GO" id="GO:0004427">
    <property type="term" value="F:inorganic diphosphate phosphatase activity"/>
    <property type="evidence" value="ECO:0007669"/>
    <property type="project" value="UniProtKB-EC"/>
</dbReference>
<comment type="similarity">
    <text evidence="4">Belongs to the HAD-like hydrolase superfamily.</text>
</comment>
<dbReference type="SMART" id="SM00651">
    <property type="entry name" value="Sm"/>
    <property type="match status" value="1"/>
</dbReference>
<evidence type="ECO:0000313" key="16">
    <source>
        <dbReference type="Proteomes" id="UP001175271"/>
    </source>
</evidence>
<dbReference type="Pfam" id="PF13344">
    <property type="entry name" value="Hydrolase_6"/>
    <property type="match status" value="1"/>
</dbReference>
<organism evidence="15 16">
    <name type="scientific">Steinernema hermaphroditum</name>
    <dbReference type="NCBI Taxonomy" id="289476"/>
    <lineage>
        <taxon>Eukaryota</taxon>
        <taxon>Metazoa</taxon>
        <taxon>Ecdysozoa</taxon>
        <taxon>Nematoda</taxon>
        <taxon>Chromadorea</taxon>
        <taxon>Rhabditida</taxon>
        <taxon>Tylenchina</taxon>
        <taxon>Panagrolaimomorpha</taxon>
        <taxon>Strongyloidoidea</taxon>
        <taxon>Steinernematidae</taxon>
        <taxon>Steinernema</taxon>
    </lineage>
</organism>
<dbReference type="InterPro" id="IPR010920">
    <property type="entry name" value="LSM_dom_sf"/>
</dbReference>
<evidence type="ECO:0000256" key="3">
    <source>
        <dbReference type="ARBA" id="ARBA00004496"/>
    </source>
</evidence>
<evidence type="ECO:0000259" key="14">
    <source>
        <dbReference type="SMART" id="SM00651"/>
    </source>
</evidence>
<evidence type="ECO:0000256" key="12">
    <source>
        <dbReference type="ARBA" id="ARBA00039357"/>
    </source>
</evidence>
<dbReference type="Pfam" id="PF13242">
    <property type="entry name" value="Hydrolase_like"/>
    <property type="match status" value="1"/>
</dbReference>
<keyword evidence="7" id="KW-0479">Metal-binding</keyword>
<protein>
    <recommendedName>
        <fullName evidence="12">Phospholysine phosphohistidine inorganic pyrophosphate phosphatase</fullName>
        <ecNumber evidence="5">3.6.1.1</ecNumber>
    </recommendedName>
</protein>
<evidence type="ECO:0000256" key="10">
    <source>
        <dbReference type="ARBA" id="ARBA00023242"/>
    </source>
</evidence>
<dbReference type="InterPro" id="IPR006355">
    <property type="entry name" value="LHPP/HDHD2"/>
</dbReference>
<feature type="domain" description="Sm" evidence="14">
    <location>
        <begin position="153"/>
        <end position="262"/>
    </location>
</feature>
<dbReference type="AlphaFoldDB" id="A0AA39LPB1"/>
<dbReference type="GO" id="GO:0016791">
    <property type="term" value="F:phosphatase activity"/>
    <property type="evidence" value="ECO:0007669"/>
    <property type="project" value="InterPro"/>
</dbReference>
<evidence type="ECO:0000256" key="1">
    <source>
        <dbReference type="ARBA" id="ARBA00001946"/>
    </source>
</evidence>
<dbReference type="InterPro" id="IPR036412">
    <property type="entry name" value="HAD-like_sf"/>
</dbReference>
<comment type="cofactor">
    <cofactor evidence="1">
        <name>Mg(2+)</name>
        <dbReference type="ChEBI" id="CHEBI:18420"/>
    </cofactor>
</comment>
<dbReference type="SUPFAM" id="SSF50182">
    <property type="entry name" value="Sm-like ribonucleoproteins"/>
    <property type="match status" value="1"/>
</dbReference>
<evidence type="ECO:0000256" key="4">
    <source>
        <dbReference type="ARBA" id="ARBA00007958"/>
    </source>
</evidence>
<dbReference type="InterPro" id="IPR006357">
    <property type="entry name" value="HAD-SF_hydro_IIA"/>
</dbReference>
<evidence type="ECO:0000256" key="5">
    <source>
        <dbReference type="ARBA" id="ARBA00012146"/>
    </source>
</evidence>
<dbReference type="Proteomes" id="UP001175271">
    <property type="component" value="Unassembled WGS sequence"/>
</dbReference>
<gene>
    <name evidence="15" type="ORF">QR680_017445</name>
</gene>
<evidence type="ECO:0000256" key="13">
    <source>
        <dbReference type="ARBA" id="ARBA00047820"/>
    </source>
</evidence>
<name>A0AA39LPB1_9BILA</name>
<dbReference type="Gene3D" id="3.40.50.1000">
    <property type="entry name" value="HAD superfamily/HAD-like"/>
    <property type="match status" value="2"/>
</dbReference>
<comment type="caution">
    <text evidence="15">The sequence shown here is derived from an EMBL/GenBank/DDBJ whole genome shotgun (WGS) entry which is preliminary data.</text>
</comment>
<sequence>MRMRESGEIIRCRLWQMDPSTSRAGRYVQQTDPFSENFDAEYALENIEISPRSDDLDFTSVELYEQFLMEQEPDTTQGILELDKEEAERIFDKERRVKGRKRREQALAEVVRKGNELKKAEAIAKGESAEIKREKKKNKDVNTKMEAMEGPLARLREYRNRQRKVMVVLRSDSGVNRVMTAQILAFDKHWNLVLRNVHETYLPAKRLGKVQSLRGQMPCAVRYDQVSGGGWRYAVEESKRHVLERRQNLLFVMGDSVVLVSNPNCPTMKMALAEDIPWRTSVRGFLLDVTGVLYNSGGGRDLGEAIPGSIEAVRRLYAGSSVRFLSNESSSTRAELHAKLTKLGFDIKIEHLITPAPVCAKYLNRESLRPHLLVKAGVETEFVGCHMVDPNCVVMGDAEEGFTYDALNKAFRVLHGMKDPLLISLGCGKFYQRTDGPCLDLGGFAKGLVFATEARHSVIGKPSTEYFTIALEEMGLNRESVVMIGDDIVSDVGGAQKQGIKAVQVRTGKWKEEWANHGSVRPDLVADNLSAAVSAILG</sequence>
<proteinExistence type="inferred from homology"/>
<evidence type="ECO:0000256" key="11">
    <source>
        <dbReference type="ARBA" id="ARBA00037258"/>
    </source>
</evidence>
<dbReference type="EC" id="3.6.1.1" evidence="5"/>
<evidence type="ECO:0000313" key="15">
    <source>
        <dbReference type="EMBL" id="KAK0404420.1"/>
    </source>
</evidence>
<dbReference type="GO" id="GO:0046872">
    <property type="term" value="F:metal ion binding"/>
    <property type="evidence" value="ECO:0007669"/>
    <property type="project" value="UniProtKB-KW"/>
</dbReference>
<evidence type="ECO:0000256" key="8">
    <source>
        <dbReference type="ARBA" id="ARBA00022801"/>
    </source>
</evidence>
<dbReference type="Gene3D" id="2.30.30.100">
    <property type="match status" value="1"/>
</dbReference>